<feature type="compositionally biased region" description="Low complexity" evidence="1">
    <location>
        <begin position="46"/>
        <end position="57"/>
    </location>
</feature>
<protein>
    <submittedName>
        <fullName evidence="3">Uncharacterized protein</fullName>
    </submittedName>
</protein>
<reference evidence="3" key="1">
    <citation type="journal article" date="2019" name="Environ. Microbiol.">
        <title>Fungal ecological strategies reflected in gene transcription - a case study of two litter decomposers.</title>
        <authorList>
            <person name="Barbi F."/>
            <person name="Kohler A."/>
            <person name="Barry K."/>
            <person name="Baskaran P."/>
            <person name="Daum C."/>
            <person name="Fauchery L."/>
            <person name="Ihrmark K."/>
            <person name="Kuo A."/>
            <person name="LaButti K."/>
            <person name="Lipzen A."/>
            <person name="Morin E."/>
            <person name="Grigoriev I.V."/>
            <person name="Henrissat B."/>
            <person name="Lindahl B."/>
            <person name="Martin F."/>
        </authorList>
    </citation>
    <scope>NUCLEOTIDE SEQUENCE</scope>
    <source>
        <strain evidence="3">JB14</strain>
    </source>
</reference>
<feature type="transmembrane region" description="Helical" evidence="2">
    <location>
        <begin position="74"/>
        <end position="96"/>
    </location>
</feature>
<evidence type="ECO:0000313" key="4">
    <source>
        <dbReference type="Proteomes" id="UP000799118"/>
    </source>
</evidence>
<evidence type="ECO:0000256" key="2">
    <source>
        <dbReference type="SAM" id="Phobius"/>
    </source>
</evidence>
<accession>A0A6A4IEQ2</accession>
<evidence type="ECO:0000313" key="3">
    <source>
        <dbReference type="EMBL" id="KAE9407304.1"/>
    </source>
</evidence>
<keyword evidence="2" id="KW-0812">Transmembrane</keyword>
<sequence length="110" mass="11644">METIPATFVMKERCYNSPAKAKFDASAANLGSTKRALQDTATETCTPGTPSASAGSSSGCGSGSVGEEVVTEPLAWFGGYGPGWMGVFLLFWFGFWRQEIPLLKAHKSDG</sequence>
<dbReference type="EMBL" id="ML769396">
    <property type="protein sequence ID" value="KAE9407304.1"/>
    <property type="molecule type" value="Genomic_DNA"/>
</dbReference>
<proteinExistence type="predicted"/>
<keyword evidence="2" id="KW-1133">Transmembrane helix</keyword>
<evidence type="ECO:0000256" key="1">
    <source>
        <dbReference type="SAM" id="MobiDB-lite"/>
    </source>
</evidence>
<dbReference type="Proteomes" id="UP000799118">
    <property type="component" value="Unassembled WGS sequence"/>
</dbReference>
<gene>
    <name evidence="3" type="ORF">BT96DRAFT_971295</name>
</gene>
<dbReference type="AlphaFoldDB" id="A0A6A4IEQ2"/>
<organism evidence="3 4">
    <name type="scientific">Gymnopus androsaceus JB14</name>
    <dbReference type="NCBI Taxonomy" id="1447944"/>
    <lineage>
        <taxon>Eukaryota</taxon>
        <taxon>Fungi</taxon>
        <taxon>Dikarya</taxon>
        <taxon>Basidiomycota</taxon>
        <taxon>Agaricomycotina</taxon>
        <taxon>Agaricomycetes</taxon>
        <taxon>Agaricomycetidae</taxon>
        <taxon>Agaricales</taxon>
        <taxon>Marasmiineae</taxon>
        <taxon>Omphalotaceae</taxon>
        <taxon>Gymnopus</taxon>
    </lineage>
</organism>
<feature type="region of interest" description="Disordered" evidence="1">
    <location>
        <begin position="34"/>
        <end position="65"/>
    </location>
</feature>
<keyword evidence="2" id="KW-0472">Membrane</keyword>
<name>A0A6A4IEQ2_9AGAR</name>
<keyword evidence="4" id="KW-1185">Reference proteome</keyword>